<dbReference type="AlphaFoldDB" id="A0A1V8YBY5"/>
<dbReference type="STRING" id="112904.BH747_08160"/>
<proteinExistence type="predicted"/>
<comment type="caution">
    <text evidence="1">The sequence shown here is derived from an EMBL/GenBank/DDBJ whole genome shotgun (WGS) entry which is preliminary data.</text>
</comment>
<gene>
    <name evidence="1" type="ORF">BH747_08160</name>
</gene>
<accession>A0A1V8YBY5</accession>
<protein>
    <submittedName>
        <fullName evidence="1">Phosphoribosyl-ATP diphosphatase</fullName>
    </submittedName>
</protein>
<name>A0A1V8YBY5_9ENTE</name>
<reference evidence="1 2" key="1">
    <citation type="journal article" date="2017" name="BMC Microbiol.">
        <title>Comparative genomics of Enterococcus spp. isolated from bovine feces.</title>
        <authorList>
            <person name="Beukers A.G."/>
            <person name="Zaheer R."/>
            <person name="Goji N."/>
            <person name="Amoako K.K."/>
            <person name="Chaves A.V."/>
            <person name="Ward M.P."/>
            <person name="McAllister T.A."/>
        </authorList>
    </citation>
    <scope>NUCLEOTIDE SEQUENCE [LARGE SCALE GENOMIC DNA]</scope>
    <source>
        <strain evidence="1 2">F1129D 143</strain>
    </source>
</reference>
<sequence length="59" mass="6769">MLVKVKKINGEEFTAEVNQTIQEIYDELSNNVDGSFILFGERIEQKMTIEAVYKDKVGD</sequence>
<dbReference type="OrthoDB" id="2189774at2"/>
<dbReference type="EMBL" id="MJEA01000007">
    <property type="protein sequence ID" value="OQO70127.1"/>
    <property type="molecule type" value="Genomic_DNA"/>
</dbReference>
<evidence type="ECO:0000313" key="2">
    <source>
        <dbReference type="Proteomes" id="UP000192477"/>
    </source>
</evidence>
<organism evidence="1 2">
    <name type="scientific">Enterococcus villorum</name>
    <dbReference type="NCBI Taxonomy" id="112904"/>
    <lineage>
        <taxon>Bacteria</taxon>
        <taxon>Bacillati</taxon>
        <taxon>Bacillota</taxon>
        <taxon>Bacilli</taxon>
        <taxon>Lactobacillales</taxon>
        <taxon>Enterococcaceae</taxon>
        <taxon>Enterococcus</taxon>
    </lineage>
</organism>
<dbReference type="RefSeq" id="WP_045172109.1">
    <property type="nucleotide sequence ID" value="NZ_MJEA01000007.1"/>
</dbReference>
<evidence type="ECO:0000313" key="1">
    <source>
        <dbReference type="EMBL" id="OQO70127.1"/>
    </source>
</evidence>
<dbReference type="Proteomes" id="UP000192477">
    <property type="component" value="Unassembled WGS sequence"/>
</dbReference>